<feature type="domain" description="Peptide methionine sulphoxide reductase MsrA" evidence="10">
    <location>
        <begin position="66"/>
        <end position="218"/>
    </location>
</feature>
<evidence type="ECO:0000256" key="8">
    <source>
        <dbReference type="ARBA" id="ARBA00048782"/>
    </source>
</evidence>
<dbReference type="InterPro" id="IPR036509">
    <property type="entry name" value="Met_Sox_Rdtase_MsrA_sf"/>
</dbReference>
<keyword evidence="3" id="KW-0560">Oxidoreductase</keyword>
<dbReference type="GO" id="GO:0008113">
    <property type="term" value="F:peptide-methionine (S)-S-oxide reductase activity"/>
    <property type="evidence" value="ECO:0007669"/>
    <property type="project" value="UniProtKB-EC"/>
</dbReference>
<dbReference type="SUPFAM" id="SSF55068">
    <property type="entry name" value="Peptide methionine sulfoxide reductase"/>
    <property type="match status" value="1"/>
</dbReference>
<comment type="function">
    <text evidence="4">Has an important function as a repair enzyme for proteins that have been inactivated by oxidation. Catalyzes the reversible oxidation-reduction of methionine sulfoxide in proteins to methionine.</text>
</comment>
<dbReference type="InterPro" id="IPR002569">
    <property type="entry name" value="Met_Sox_Rdtase_MsrA_dom"/>
</dbReference>
<dbReference type="HAMAP" id="MF_01401">
    <property type="entry name" value="MsrA"/>
    <property type="match status" value="1"/>
</dbReference>
<dbReference type="EMBL" id="JAFDVH010000018">
    <property type="protein sequence ID" value="KAG7460912.1"/>
    <property type="molecule type" value="Genomic_DNA"/>
</dbReference>
<dbReference type="PANTHER" id="PTHR42799">
    <property type="entry name" value="MITOCHONDRIAL PEPTIDE METHIONINE SULFOXIDE REDUCTASE"/>
    <property type="match status" value="1"/>
</dbReference>
<evidence type="ECO:0000256" key="7">
    <source>
        <dbReference type="ARBA" id="ARBA00047806"/>
    </source>
</evidence>
<dbReference type="EC" id="1.8.4.11" evidence="2"/>
<dbReference type="OrthoDB" id="77405at2759"/>
<evidence type="ECO:0000313" key="12">
    <source>
        <dbReference type="Proteomes" id="UP001046870"/>
    </source>
</evidence>
<accession>A0A9D3PI34</accession>
<dbReference type="FunFam" id="3.30.1060.10:FF:000001">
    <property type="entry name" value="Peptide methionine sulfoxide reductase MsrA"/>
    <property type="match status" value="1"/>
</dbReference>
<dbReference type="PANTHER" id="PTHR42799:SF2">
    <property type="entry name" value="MITOCHONDRIAL PEPTIDE METHIONINE SULFOXIDE REDUCTASE"/>
    <property type="match status" value="1"/>
</dbReference>
<keyword evidence="12" id="KW-1185">Reference proteome</keyword>
<evidence type="ECO:0000256" key="2">
    <source>
        <dbReference type="ARBA" id="ARBA00012502"/>
    </source>
</evidence>
<comment type="catalytic activity">
    <reaction evidence="8">
        <text>[thioredoxin]-disulfide + L-methionine + H2O = L-methionine (S)-S-oxide + [thioredoxin]-dithiol</text>
        <dbReference type="Rhea" id="RHEA:19993"/>
        <dbReference type="Rhea" id="RHEA-COMP:10698"/>
        <dbReference type="Rhea" id="RHEA-COMP:10700"/>
        <dbReference type="ChEBI" id="CHEBI:15377"/>
        <dbReference type="ChEBI" id="CHEBI:29950"/>
        <dbReference type="ChEBI" id="CHEBI:50058"/>
        <dbReference type="ChEBI" id="CHEBI:57844"/>
        <dbReference type="ChEBI" id="CHEBI:58772"/>
        <dbReference type="EC" id="1.8.4.11"/>
    </reaction>
</comment>
<dbReference type="GO" id="GO:0005737">
    <property type="term" value="C:cytoplasm"/>
    <property type="evidence" value="ECO:0007669"/>
    <property type="project" value="TreeGrafter"/>
</dbReference>
<evidence type="ECO:0000256" key="3">
    <source>
        <dbReference type="ARBA" id="ARBA00023002"/>
    </source>
</evidence>
<comment type="caution">
    <text evidence="11">The sequence shown here is derived from an EMBL/GenBank/DDBJ whole genome shotgun (WGS) entry which is preliminary data.</text>
</comment>
<evidence type="ECO:0000313" key="11">
    <source>
        <dbReference type="EMBL" id="KAG7460912.1"/>
    </source>
</evidence>
<proteinExistence type="inferred from homology"/>
<name>A0A9D3PI34_MEGAT</name>
<sequence length="233" mass="26095">MVAATRVLRIWRHFIHNRMGDMSSKMQLPTPETALPGRKESLKVSAKHHVNGNRTTPPFPEGLQMAVFGMGCFWGAERKFWRQKGVYSTQVGYAGGFTPNPTYEEVCTGKTGHAEVVRVVFDPASVNYGKLLKVFWESHNPTQGMRQGNDVGTTYRSAIYTYSEEQMNKALQSKDEYQKVLTEEGFGPITTEIREAPEFYYAEDYHQQYLSKNPGGYCGLGGTGVSCPIGLKS</sequence>
<gene>
    <name evidence="11" type="ORF">MATL_G00203910</name>
</gene>
<comment type="catalytic activity">
    <reaction evidence="7">
        <text>L-methionyl-[protein] + [thioredoxin]-disulfide + H2O = L-methionyl-(S)-S-oxide-[protein] + [thioredoxin]-dithiol</text>
        <dbReference type="Rhea" id="RHEA:14217"/>
        <dbReference type="Rhea" id="RHEA-COMP:10698"/>
        <dbReference type="Rhea" id="RHEA-COMP:10700"/>
        <dbReference type="Rhea" id="RHEA-COMP:12313"/>
        <dbReference type="Rhea" id="RHEA-COMP:12315"/>
        <dbReference type="ChEBI" id="CHEBI:15377"/>
        <dbReference type="ChEBI" id="CHEBI:16044"/>
        <dbReference type="ChEBI" id="CHEBI:29950"/>
        <dbReference type="ChEBI" id="CHEBI:44120"/>
        <dbReference type="ChEBI" id="CHEBI:50058"/>
        <dbReference type="EC" id="1.8.4.11"/>
    </reaction>
</comment>
<evidence type="ECO:0000256" key="9">
    <source>
        <dbReference type="ARBA" id="ARBA00067384"/>
    </source>
</evidence>
<dbReference type="InterPro" id="IPR050162">
    <property type="entry name" value="MsrA_MetSO_reductase"/>
</dbReference>
<evidence type="ECO:0000256" key="5">
    <source>
        <dbReference type="ARBA" id="ARBA00030273"/>
    </source>
</evidence>
<evidence type="ECO:0000256" key="1">
    <source>
        <dbReference type="ARBA" id="ARBA00005591"/>
    </source>
</evidence>
<dbReference type="Proteomes" id="UP001046870">
    <property type="component" value="Chromosome 18"/>
</dbReference>
<evidence type="ECO:0000259" key="10">
    <source>
        <dbReference type="Pfam" id="PF01625"/>
    </source>
</evidence>
<dbReference type="Pfam" id="PF01625">
    <property type="entry name" value="PMSR"/>
    <property type="match status" value="1"/>
</dbReference>
<dbReference type="AlphaFoldDB" id="A0A9D3PI34"/>
<dbReference type="GO" id="GO:0034599">
    <property type="term" value="P:cellular response to oxidative stress"/>
    <property type="evidence" value="ECO:0007669"/>
    <property type="project" value="TreeGrafter"/>
</dbReference>
<organism evidence="11 12">
    <name type="scientific">Megalops atlanticus</name>
    <name type="common">Tarpon</name>
    <name type="synonym">Clupea gigantea</name>
    <dbReference type="NCBI Taxonomy" id="7932"/>
    <lineage>
        <taxon>Eukaryota</taxon>
        <taxon>Metazoa</taxon>
        <taxon>Chordata</taxon>
        <taxon>Craniata</taxon>
        <taxon>Vertebrata</taxon>
        <taxon>Euteleostomi</taxon>
        <taxon>Actinopterygii</taxon>
        <taxon>Neopterygii</taxon>
        <taxon>Teleostei</taxon>
        <taxon>Elopiformes</taxon>
        <taxon>Megalopidae</taxon>
        <taxon>Megalops</taxon>
    </lineage>
</organism>
<reference evidence="11" key="1">
    <citation type="submission" date="2021-01" db="EMBL/GenBank/DDBJ databases">
        <authorList>
            <person name="Zahm M."/>
            <person name="Roques C."/>
            <person name="Cabau C."/>
            <person name="Klopp C."/>
            <person name="Donnadieu C."/>
            <person name="Jouanno E."/>
            <person name="Lampietro C."/>
            <person name="Louis A."/>
            <person name="Herpin A."/>
            <person name="Echchiki A."/>
            <person name="Berthelot C."/>
            <person name="Parey E."/>
            <person name="Roest-Crollius H."/>
            <person name="Braasch I."/>
            <person name="Postlethwait J."/>
            <person name="Bobe J."/>
            <person name="Montfort J."/>
            <person name="Bouchez O."/>
            <person name="Begum T."/>
            <person name="Mejri S."/>
            <person name="Adams A."/>
            <person name="Chen W.-J."/>
            <person name="Guiguen Y."/>
        </authorList>
    </citation>
    <scope>NUCLEOTIDE SEQUENCE</scope>
    <source>
        <strain evidence="11">YG-15Mar2019-1</strain>
        <tissue evidence="11">Brain</tissue>
    </source>
</reference>
<dbReference type="Gene3D" id="3.30.1060.10">
    <property type="entry name" value="Peptide methionine sulphoxide reductase MsrA"/>
    <property type="match status" value="1"/>
</dbReference>
<evidence type="ECO:0000256" key="6">
    <source>
        <dbReference type="ARBA" id="ARBA00030643"/>
    </source>
</evidence>
<dbReference type="NCBIfam" id="TIGR00401">
    <property type="entry name" value="msrA"/>
    <property type="match status" value="1"/>
</dbReference>
<comment type="similarity">
    <text evidence="1">Belongs to the MsrA Met sulfoxide reductase family.</text>
</comment>
<evidence type="ECO:0000256" key="4">
    <source>
        <dbReference type="ARBA" id="ARBA00024679"/>
    </source>
</evidence>
<protein>
    <recommendedName>
        <fullName evidence="9">Mitochondrial peptide methionine sulfoxide reductase</fullName>
        <ecNumber evidence="2">1.8.4.11</ecNumber>
    </recommendedName>
    <alternativeName>
        <fullName evidence="6">Peptide-methionine (S)-S-oxide reductase</fullName>
    </alternativeName>
    <alternativeName>
        <fullName evidence="5">Protein-methionine-S-oxide reductase</fullName>
    </alternativeName>
</protein>